<dbReference type="InterPro" id="IPR057770">
    <property type="entry name" value="YscD/Y4YQ_C"/>
</dbReference>
<feature type="compositionally biased region" description="Basic and acidic residues" evidence="1">
    <location>
        <begin position="113"/>
        <end position="128"/>
    </location>
</feature>
<comment type="caution">
    <text evidence="3">The sequence shown here is derived from an EMBL/GenBank/DDBJ whole genome shotgun (WGS) entry which is preliminary data.</text>
</comment>
<evidence type="ECO:0000259" key="2">
    <source>
        <dbReference type="PROSITE" id="PS50006"/>
    </source>
</evidence>
<protein>
    <submittedName>
        <fullName evidence="3">Type III secretion system inner membrane ring subunit SctD</fullName>
    </submittedName>
</protein>
<dbReference type="InterPro" id="IPR053947">
    <property type="entry name" value="YscD_ppl__2nd"/>
</dbReference>
<dbReference type="InterPro" id="IPR000253">
    <property type="entry name" value="FHA_dom"/>
</dbReference>
<evidence type="ECO:0000313" key="4">
    <source>
        <dbReference type="Proteomes" id="UP001178148"/>
    </source>
</evidence>
<dbReference type="Pfam" id="PF21937">
    <property type="entry name" value="Yop-YscD_ppl_2nd"/>
    <property type="match status" value="1"/>
</dbReference>
<dbReference type="EMBL" id="JASXSV010000004">
    <property type="protein sequence ID" value="MDP0588348.1"/>
    <property type="molecule type" value="Genomic_DNA"/>
</dbReference>
<dbReference type="SUPFAM" id="SSF49879">
    <property type="entry name" value="SMAD/FHA domain"/>
    <property type="match status" value="1"/>
</dbReference>
<gene>
    <name evidence="3" type="primary">sctD</name>
    <name evidence="3" type="ORF">QS748_03800</name>
</gene>
<dbReference type="Gene3D" id="2.60.200.20">
    <property type="match status" value="1"/>
</dbReference>
<dbReference type="PROSITE" id="PS50006">
    <property type="entry name" value="FHA_DOMAIN"/>
    <property type="match status" value="1"/>
</dbReference>
<feature type="region of interest" description="Disordered" evidence="1">
    <location>
        <begin position="113"/>
        <end position="156"/>
    </location>
</feature>
<dbReference type="Proteomes" id="UP001178148">
    <property type="component" value="Unassembled WGS sequence"/>
</dbReference>
<name>A0AA90NUA6_9GAMM</name>
<proteinExistence type="predicted"/>
<feature type="domain" description="FHA" evidence="2">
    <location>
        <begin position="25"/>
        <end position="74"/>
    </location>
</feature>
<dbReference type="Pfam" id="PF16697">
    <property type="entry name" value="Yop-YscD_cpl"/>
    <property type="match status" value="1"/>
</dbReference>
<evidence type="ECO:0000256" key="1">
    <source>
        <dbReference type="SAM" id="MobiDB-lite"/>
    </source>
</evidence>
<dbReference type="Pfam" id="PF21934">
    <property type="entry name" value="Yop-YscD_ppl_3rd"/>
    <property type="match status" value="1"/>
</dbReference>
<sequence length="506" mass="56121">MSEYYLKILSGNHNGAEIPLEAGRYTLGRADNCDLILTDTAISDIHLTIEISSVGALSVTTESKSPLYLNGIPEGDTLNFEYFDIVTSNGIHFAIGPANANWPDIEVPLLQKSESKHETADTPSRDNDFPDPDSSENEKTGTHSKSEAIDDITISDTDEDESPINIKLLIGIPVAFITLMSILAIFIFSEPEDTEDTEINTEITSLDQANLIKRQLQLDYIKFRQLSDGTILVKGYTKTLDKKEDLLSQLKDKKLLPKSQVIVMDVMQANAQALLKNRGYNSLTIEQDSTPGSLIINGYIITTDKLENVINMLKEEIYGLIAITDHVEKQSSRVKLLKSMIRDNGLASRVHLIEKADQVLVQGTILDEEQIYRLKEVANKFKALYGNQPKLVVSTKYSDDSNSDFFKQSGGQEGNNLKSSERFGGRKKNILGNRILVQGVSMGTIPYVVMKDGGKYFIGAKLDNGFIIEDINLDYLLLSDGSQSIKYYLGGKENGKNKQSNESGRN</sequence>
<dbReference type="InterPro" id="IPR008984">
    <property type="entry name" value="SMAD_FHA_dom_sf"/>
</dbReference>
<dbReference type="InterPro" id="IPR053946">
    <property type="entry name" value="YscD_ppl_3rd"/>
</dbReference>
<feature type="compositionally biased region" description="Basic and acidic residues" evidence="1">
    <location>
        <begin position="136"/>
        <end position="148"/>
    </location>
</feature>
<dbReference type="InterPro" id="IPR012843">
    <property type="entry name" value="YscD"/>
</dbReference>
<dbReference type="AlphaFoldDB" id="A0AA90NUA6"/>
<organism evidence="3 4">
    <name type="scientific">Candidatus Endonucleibacter bathymodioli</name>
    <dbReference type="NCBI Taxonomy" id="539814"/>
    <lineage>
        <taxon>Bacteria</taxon>
        <taxon>Pseudomonadati</taxon>
        <taxon>Pseudomonadota</taxon>
        <taxon>Gammaproteobacteria</taxon>
        <taxon>Oceanospirillales</taxon>
        <taxon>Endozoicomonadaceae</taxon>
        <taxon>Candidatus Endonucleibacter</taxon>
    </lineage>
</organism>
<keyword evidence="4" id="KW-1185">Reference proteome</keyword>
<dbReference type="InterPro" id="IPR032030">
    <property type="entry name" value="YscD_cytoplasmic_dom"/>
</dbReference>
<dbReference type="NCBIfam" id="TIGR02500">
    <property type="entry name" value="type_III_yscD"/>
    <property type="match status" value="1"/>
</dbReference>
<evidence type="ECO:0000313" key="3">
    <source>
        <dbReference type="EMBL" id="MDP0588348.1"/>
    </source>
</evidence>
<accession>A0AA90NUA6</accession>
<reference evidence="3 4" key="1">
    <citation type="journal article" date="2023" name="bioRxiv">
        <title>An intranuclear bacterial parasite of deep-sea mussels expresses apoptosis inhibitors acquired from its host.</title>
        <authorList>
            <person name="Gonzalez Porras M.A."/>
            <person name="Assie A."/>
            <person name="Tietjen M."/>
            <person name="Violette M."/>
            <person name="Kleiner M."/>
            <person name="Gruber-Vodicka H."/>
            <person name="Dubilier N."/>
            <person name="Leisch N."/>
        </authorList>
    </citation>
    <scope>NUCLEOTIDE SEQUENCE [LARGE SCALE GENOMIC DNA]</scope>
    <source>
        <strain evidence="3">IAP13</strain>
    </source>
</reference>
<dbReference type="Pfam" id="PF23893">
    <property type="entry name" value="Y4YQ_C"/>
    <property type="match status" value="1"/>
</dbReference>